<dbReference type="GO" id="GO:0030170">
    <property type="term" value="F:pyridoxal phosphate binding"/>
    <property type="evidence" value="ECO:0007669"/>
    <property type="project" value="InterPro"/>
</dbReference>
<evidence type="ECO:0000256" key="10">
    <source>
        <dbReference type="ARBA" id="ARBA00052699"/>
    </source>
</evidence>
<accession>A9VKG4</accession>
<dbReference type="GO" id="GO:0005737">
    <property type="term" value="C:cytoplasm"/>
    <property type="evidence" value="ECO:0007669"/>
    <property type="project" value="TreeGrafter"/>
</dbReference>
<dbReference type="GO" id="GO:0018826">
    <property type="term" value="F:methionine gamma-lyase activity"/>
    <property type="evidence" value="ECO:0007669"/>
    <property type="project" value="UniProtKB-EC"/>
</dbReference>
<dbReference type="EC" id="4.4.1.11" evidence="3"/>
<dbReference type="CDD" id="cd00614">
    <property type="entry name" value="CGS_like"/>
    <property type="match status" value="1"/>
</dbReference>
<evidence type="ECO:0000256" key="9">
    <source>
        <dbReference type="ARBA" id="ARBA00048780"/>
    </source>
</evidence>
<comment type="catalytic activity">
    <reaction evidence="10">
        <text>L-methionine + H2O = methanethiol + 2-oxobutanoate + NH4(+)</text>
        <dbReference type="Rhea" id="RHEA:23800"/>
        <dbReference type="ChEBI" id="CHEBI:15377"/>
        <dbReference type="ChEBI" id="CHEBI:16007"/>
        <dbReference type="ChEBI" id="CHEBI:16763"/>
        <dbReference type="ChEBI" id="CHEBI:28938"/>
        <dbReference type="ChEBI" id="CHEBI:57844"/>
        <dbReference type="EC" id="4.4.1.11"/>
    </reaction>
    <physiologicalReaction direction="left-to-right" evidence="10">
        <dbReference type="Rhea" id="RHEA:23801"/>
    </physiologicalReaction>
</comment>
<dbReference type="Gene3D" id="3.40.640.10">
    <property type="entry name" value="Type I PLP-dependent aspartate aminotransferase-like (Major domain)"/>
    <property type="match status" value="1"/>
</dbReference>
<dbReference type="HOGENOM" id="CLU_018986_2_0_9"/>
<dbReference type="SUPFAM" id="SSF53383">
    <property type="entry name" value="PLP-dependent transferases"/>
    <property type="match status" value="1"/>
</dbReference>
<comment type="similarity">
    <text evidence="2">Belongs to the trans-sulfuration enzymes family. L-methionine gamma-lyase subfamily.</text>
</comment>
<dbReference type="InterPro" id="IPR015422">
    <property type="entry name" value="PyrdxlP-dep_Trfase_small"/>
</dbReference>
<evidence type="ECO:0000256" key="12">
    <source>
        <dbReference type="RuleBase" id="RU362118"/>
    </source>
</evidence>
<dbReference type="AlphaFoldDB" id="A9VKG4"/>
<dbReference type="InterPro" id="IPR015421">
    <property type="entry name" value="PyrdxlP-dep_Trfase_major"/>
</dbReference>
<dbReference type="Gene3D" id="3.90.1150.10">
    <property type="entry name" value="Aspartate Aminotransferase, domain 1"/>
    <property type="match status" value="1"/>
</dbReference>
<comment type="cofactor">
    <cofactor evidence="1 12">
        <name>pyridoxal 5'-phosphate</name>
        <dbReference type="ChEBI" id="CHEBI:597326"/>
    </cofactor>
</comment>
<evidence type="ECO:0000313" key="13">
    <source>
        <dbReference type="EMBL" id="ABY45641.1"/>
    </source>
</evidence>
<dbReference type="GO" id="GO:0019346">
    <property type="term" value="P:transsulfuration"/>
    <property type="evidence" value="ECO:0007669"/>
    <property type="project" value="InterPro"/>
</dbReference>
<evidence type="ECO:0000256" key="6">
    <source>
        <dbReference type="ARBA" id="ARBA00023239"/>
    </source>
</evidence>
<dbReference type="InterPro" id="IPR006237">
    <property type="entry name" value="L-Met_gamma_lys"/>
</dbReference>
<evidence type="ECO:0000256" key="4">
    <source>
        <dbReference type="ARBA" id="ARBA00019040"/>
    </source>
</evidence>
<evidence type="ECO:0000313" key="14">
    <source>
        <dbReference type="Proteomes" id="UP000002154"/>
    </source>
</evidence>
<evidence type="ECO:0000256" key="5">
    <source>
        <dbReference type="ARBA" id="ARBA00022898"/>
    </source>
</evidence>
<gene>
    <name evidence="13" type="ordered locus">BcerKBAB4_4484</name>
</gene>
<evidence type="ECO:0000256" key="8">
    <source>
        <dbReference type="ARBA" id="ARBA00047199"/>
    </source>
</evidence>
<dbReference type="Pfam" id="PF01053">
    <property type="entry name" value="Cys_Met_Meta_PP"/>
    <property type="match status" value="1"/>
</dbReference>
<evidence type="ECO:0000256" key="3">
    <source>
        <dbReference type="ARBA" id="ARBA00012222"/>
    </source>
</evidence>
<dbReference type="KEGG" id="bwe:BcerKBAB4_4484"/>
<keyword evidence="5 11" id="KW-0663">Pyridoxal phosphate</keyword>
<name>A9VKG4_BACMK</name>
<dbReference type="NCBIfam" id="TIGR01328">
    <property type="entry name" value="met_gam_lyase"/>
    <property type="match status" value="1"/>
</dbReference>
<protein>
    <recommendedName>
        <fullName evidence="4">L-methionine gamma-lyase</fullName>
        <ecNumber evidence="3">4.4.1.11</ecNumber>
        <ecNumber evidence="7">4.4.1.2</ecNumber>
    </recommendedName>
    <alternativeName>
        <fullName evidence="8">Homocysteine desulfhydrase</fullName>
    </alternativeName>
</protein>
<dbReference type="InterPro" id="IPR000277">
    <property type="entry name" value="Cys/Met-Metab_PyrdxlP-dep_enz"/>
</dbReference>
<dbReference type="PANTHER" id="PTHR11808:SF80">
    <property type="entry name" value="CYSTATHIONINE GAMMA-LYASE"/>
    <property type="match status" value="1"/>
</dbReference>
<feature type="modified residue" description="N6-(pyridoxal phosphate)lysine" evidence="11">
    <location>
        <position position="207"/>
    </location>
</feature>
<dbReference type="GO" id="GO:0047982">
    <property type="term" value="F:homocysteine desulfhydrase activity"/>
    <property type="evidence" value="ECO:0007669"/>
    <property type="project" value="UniProtKB-EC"/>
</dbReference>
<dbReference type="FunFam" id="3.40.640.10:FF:000046">
    <property type="entry name" value="Cystathionine gamma-lyase"/>
    <property type="match status" value="1"/>
</dbReference>
<dbReference type="EC" id="4.4.1.2" evidence="7"/>
<dbReference type="NCBIfam" id="NF005263">
    <property type="entry name" value="PRK06767.1"/>
    <property type="match status" value="1"/>
</dbReference>
<dbReference type="EMBL" id="CP000903">
    <property type="protein sequence ID" value="ABY45641.1"/>
    <property type="molecule type" value="Genomic_DNA"/>
</dbReference>
<evidence type="ECO:0000256" key="11">
    <source>
        <dbReference type="PIRSR" id="PIRSR001434-2"/>
    </source>
</evidence>
<dbReference type="RefSeq" id="WP_012261828.1">
    <property type="nucleotide sequence ID" value="NC_010184.1"/>
</dbReference>
<proteinExistence type="inferred from homology"/>
<evidence type="ECO:0000256" key="2">
    <source>
        <dbReference type="ARBA" id="ARBA00008667"/>
    </source>
</evidence>
<evidence type="ECO:0000256" key="1">
    <source>
        <dbReference type="ARBA" id="ARBA00001933"/>
    </source>
</evidence>
<dbReference type="Proteomes" id="UP000002154">
    <property type="component" value="Chromosome"/>
</dbReference>
<dbReference type="PANTHER" id="PTHR11808">
    <property type="entry name" value="TRANS-SULFURATION ENZYME FAMILY MEMBER"/>
    <property type="match status" value="1"/>
</dbReference>
<organism evidence="13 14">
    <name type="scientific">Bacillus mycoides (strain KBAB4)</name>
    <name type="common">Bacillus weihenstephanensis</name>
    <dbReference type="NCBI Taxonomy" id="315730"/>
    <lineage>
        <taxon>Bacteria</taxon>
        <taxon>Bacillati</taxon>
        <taxon>Bacillota</taxon>
        <taxon>Bacilli</taxon>
        <taxon>Bacillales</taxon>
        <taxon>Bacillaceae</taxon>
        <taxon>Bacillus</taxon>
        <taxon>Bacillus cereus group</taxon>
    </lineage>
</organism>
<keyword evidence="6 13" id="KW-0456">Lyase</keyword>
<dbReference type="InterPro" id="IPR015424">
    <property type="entry name" value="PyrdxlP-dep_Trfase"/>
</dbReference>
<sequence length="392" mass="43314">MKKKHMETALIHHGYTSEEHKGSLTPPLFQTSTFTFETAQQGEASFAGEDPSYIYSRLGNPTVKLFEERMAVLEGGEEALAFGSGMAAISATLIGFLKAGDHIICSNGLYGCTYGFLEVLEEKFMITHSFCDMETEADIENKIRPNTKLIFVETPINPTMKLIDLEKVIGVAKRNDLLVIVDNTFCSPYLQRPLELGCDAVVHSATKYIGGHGDVVAGVTICRTKTLADKIRPMRKDIGGIMAPFDAWLLLRGLKTLAVRMDRHCDNAEKIVSFLKNHEAVEGVWYPEGELASRQMKRGGGVISFSIKGVKEETQSFINDLHFITIAVSLGDTETLIQHPATMTHAAIPAELRKEMGIFDNLIRLSVGLESWEDIVSDLEQALKKISTVSNQ</sequence>
<reference evidence="13 14" key="1">
    <citation type="journal article" date="2008" name="Chem. Biol. Interact.">
        <title>Extending the Bacillus cereus group genomics to putative food-borne pathogens of different toxicity.</title>
        <authorList>
            <person name="Lapidus A."/>
            <person name="Goltsman E."/>
            <person name="Auger S."/>
            <person name="Galleron N."/>
            <person name="Segurens B."/>
            <person name="Dossat C."/>
            <person name="Land M.L."/>
            <person name="Broussolle V."/>
            <person name="Brillard J."/>
            <person name="Guinebretiere M.H."/>
            <person name="Sanchis V."/>
            <person name="Nguen-The C."/>
            <person name="Lereclus D."/>
            <person name="Richardson P."/>
            <person name="Wincker P."/>
            <person name="Weissenbach J."/>
            <person name="Ehrlich S.D."/>
            <person name="Sorokin A."/>
        </authorList>
    </citation>
    <scope>NUCLEOTIDE SEQUENCE [LARGE SCALE GENOMIC DNA]</scope>
    <source>
        <strain evidence="13 14">KBAB4</strain>
    </source>
</reference>
<evidence type="ECO:0000256" key="7">
    <source>
        <dbReference type="ARBA" id="ARBA00047175"/>
    </source>
</evidence>
<dbReference type="eggNOG" id="COG0626">
    <property type="taxonomic scope" value="Bacteria"/>
</dbReference>
<comment type="catalytic activity">
    <reaction evidence="9">
        <text>L-homocysteine + H2O = 2-oxobutanoate + hydrogen sulfide + NH4(+) + H(+)</text>
        <dbReference type="Rhea" id="RHEA:14501"/>
        <dbReference type="ChEBI" id="CHEBI:15377"/>
        <dbReference type="ChEBI" id="CHEBI:15378"/>
        <dbReference type="ChEBI" id="CHEBI:16763"/>
        <dbReference type="ChEBI" id="CHEBI:28938"/>
        <dbReference type="ChEBI" id="CHEBI:29919"/>
        <dbReference type="ChEBI" id="CHEBI:58199"/>
        <dbReference type="EC" id="4.4.1.2"/>
    </reaction>
    <physiologicalReaction direction="left-to-right" evidence="9">
        <dbReference type="Rhea" id="RHEA:14502"/>
    </physiologicalReaction>
</comment>
<dbReference type="PIRSF" id="PIRSF001434">
    <property type="entry name" value="CGS"/>
    <property type="match status" value="1"/>
</dbReference>